<comment type="caution">
    <text evidence="1">The sequence shown here is derived from an EMBL/GenBank/DDBJ whole genome shotgun (WGS) entry which is preliminary data.</text>
</comment>
<evidence type="ECO:0000313" key="1">
    <source>
        <dbReference type="EMBL" id="KAK1863351.1"/>
    </source>
</evidence>
<proteinExistence type="predicted"/>
<dbReference type="EMBL" id="CM020619">
    <property type="protein sequence ID" value="KAK1863351.1"/>
    <property type="molecule type" value="Genomic_DNA"/>
</dbReference>
<gene>
    <name evidence="1" type="ORF">I4F81_005909</name>
</gene>
<organism evidence="1 2">
    <name type="scientific">Pyropia yezoensis</name>
    <name type="common">Susabi-nori</name>
    <name type="synonym">Porphyra yezoensis</name>
    <dbReference type="NCBI Taxonomy" id="2788"/>
    <lineage>
        <taxon>Eukaryota</taxon>
        <taxon>Rhodophyta</taxon>
        <taxon>Bangiophyceae</taxon>
        <taxon>Bangiales</taxon>
        <taxon>Bangiaceae</taxon>
        <taxon>Pyropia</taxon>
    </lineage>
</organism>
<name>A0ACC3C084_PYRYE</name>
<sequence>MDSGWAMAPQERPVREWPSASRRSSPRRAASVCRPRAAALRCRRRRWRGRRAPGVPSGCAGQQVHHPLRQVVGGGPPRGGPRHRHRQPHRRAPSTTVSGGIDGPPPCSAVRMRMARAVGKAAPMPRAVSSSTAPAAPTTPRAAAVAASSPASAPWPSVTRMTRKRRAPRATSVARWVVRTARGQVGAVAGGRARRVHRRPGWGPVGTSVRMAPAVAHLRTCARRRPRRRARRGPWSPSRRRGRGGAWRAGGAAANGARPCGRRQGRWRAAGAGPTGRGSRGAGRGGGGRGGGSKWEEG</sequence>
<keyword evidence="2" id="KW-1185">Reference proteome</keyword>
<reference evidence="1" key="1">
    <citation type="submission" date="2019-11" db="EMBL/GenBank/DDBJ databases">
        <title>Nori genome reveals adaptations in red seaweeds to the harsh intertidal environment.</title>
        <authorList>
            <person name="Wang D."/>
            <person name="Mao Y."/>
        </authorList>
    </citation>
    <scope>NUCLEOTIDE SEQUENCE</scope>
    <source>
        <tissue evidence="1">Gametophyte</tissue>
    </source>
</reference>
<evidence type="ECO:0000313" key="2">
    <source>
        <dbReference type="Proteomes" id="UP000798662"/>
    </source>
</evidence>
<protein>
    <submittedName>
        <fullName evidence="1">Uncharacterized protein</fullName>
    </submittedName>
</protein>
<dbReference type="Proteomes" id="UP000798662">
    <property type="component" value="Chromosome 2"/>
</dbReference>
<accession>A0ACC3C084</accession>